<dbReference type="Proteomes" id="UP001293593">
    <property type="component" value="Unassembled WGS sequence"/>
</dbReference>
<organism evidence="1 2">
    <name type="scientific">Acacia crassicarpa</name>
    <name type="common">northern wattle</name>
    <dbReference type="NCBI Taxonomy" id="499986"/>
    <lineage>
        <taxon>Eukaryota</taxon>
        <taxon>Viridiplantae</taxon>
        <taxon>Streptophyta</taxon>
        <taxon>Embryophyta</taxon>
        <taxon>Tracheophyta</taxon>
        <taxon>Spermatophyta</taxon>
        <taxon>Magnoliopsida</taxon>
        <taxon>eudicotyledons</taxon>
        <taxon>Gunneridae</taxon>
        <taxon>Pentapetalae</taxon>
        <taxon>rosids</taxon>
        <taxon>fabids</taxon>
        <taxon>Fabales</taxon>
        <taxon>Fabaceae</taxon>
        <taxon>Caesalpinioideae</taxon>
        <taxon>mimosoid clade</taxon>
        <taxon>Acacieae</taxon>
        <taxon>Acacia</taxon>
    </lineage>
</organism>
<sequence>MEGDESDEFRSIVRCRIPRMNYSADTVDLCHCSKVGHSDWGSLVNQTAQSRDKLAYKAILEGNTAMVFVKGLNLQLHKISDPTNFLCHFGLSSFAHGLFQCSVDFVC</sequence>
<dbReference type="EMBL" id="JAWXYG010000007">
    <property type="protein sequence ID" value="KAK4266722.1"/>
    <property type="molecule type" value="Genomic_DNA"/>
</dbReference>
<gene>
    <name evidence="1" type="ORF">QN277_023608</name>
</gene>
<evidence type="ECO:0000313" key="2">
    <source>
        <dbReference type="Proteomes" id="UP001293593"/>
    </source>
</evidence>
<evidence type="ECO:0000313" key="1">
    <source>
        <dbReference type="EMBL" id="KAK4266722.1"/>
    </source>
</evidence>
<proteinExistence type="predicted"/>
<reference evidence="1" key="1">
    <citation type="submission" date="2023-10" db="EMBL/GenBank/DDBJ databases">
        <title>Chromosome-level genome of the transformable northern wattle, Acacia crassicarpa.</title>
        <authorList>
            <person name="Massaro I."/>
            <person name="Sinha N.R."/>
            <person name="Poethig S."/>
            <person name="Leichty A.R."/>
        </authorList>
    </citation>
    <scope>NUCLEOTIDE SEQUENCE</scope>
    <source>
        <strain evidence="1">Acra3RX</strain>
        <tissue evidence="1">Leaf</tissue>
    </source>
</reference>
<dbReference type="AlphaFoldDB" id="A0AAE1MGJ2"/>
<accession>A0AAE1MGJ2</accession>
<protein>
    <submittedName>
        <fullName evidence="1">Uncharacterized protein</fullName>
    </submittedName>
</protein>
<name>A0AAE1MGJ2_9FABA</name>
<keyword evidence="2" id="KW-1185">Reference proteome</keyword>
<comment type="caution">
    <text evidence="1">The sequence shown here is derived from an EMBL/GenBank/DDBJ whole genome shotgun (WGS) entry which is preliminary data.</text>
</comment>